<dbReference type="InterPro" id="IPR004358">
    <property type="entry name" value="Sig_transdc_His_kin-like_C"/>
</dbReference>
<dbReference type="Pfam" id="PF00512">
    <property type="entry name" value="HisKA"/>
    <property type="match status" value="1"/>
</dbReference>
<keyword evidence="5 9" id="KW-0418">Kinase</keyword>
<evidence type="ECO:0000313" key="9">
    <source>
        <dbReference type="EMBL" id="TRW23558.1"/>
    </source>
</evidence>
<dbReference type="SUPFAM" id="SSF47384">
    <property type="entry name" value="Homodimeric domain of signal transducing histidine kinase"/>
    <property type="match status" value="1"/>
</dbReference>
<evidence type="ECO:0000256" key="1">
    <source>
        <dbReference type="ARBA" id="ARBA00000085"/>
    </source>
</evidence>
<protein>
    <recommendedName>
        <fullName evidence="2">histidine kinase</fullName>
        <ecNumber evidence="2">2.7.13.3</ecNumber>
    </recommendedName>
</protein>
<dbReference type="Gene3D" id="1.10.287.130">
    <property type="match status" value="1"/>
</dbReference>
<dbReference type="GO" id="GO:0005886">
    <property type="term" value="C:plasma membrane"/>
    <property type="evidence" value="ECO:0007669"/>
    <property type="project" value="TreeGrafter"/>
</dbReference>
<name>A0A552UZB9_9FLAO</name>
<gene>
    <name evidence="9" type="ORF">FMM05_12920</name>
</gene>
<dbReference type="Proteomes" id="UP000320643">
    <property type="component" value="Unassembled WGS sequence"/>
</dbReference>
<dbReference type="InterPro" id="IPR036097">
    <property type="entry name" value="HisK_dim/P_sf"/>
</dbReference>
<dbReference type="AlphaFoldDB" id="A0A552UZB9"/>
<evidence type="ECO:0000256" key="5">
    <source>
        <dbReference type="ARBA" id="ARBA00022777"/>
    </source>
</evidence>
<evidence type="ECO:0000256" key="3">
    <source>
        <dbReference type="ARBA" id="ARBA00022553"/>
    </source>
</evidence>
<keyword evidence="7" id="KW-0472">Membrane</keyword>
<dbReference type="EC" id="2.7.13.3" evidence="2"/>
<sequence>MKKRFTTIKKPNLLLVYALMAVAFITCFQLYWLYSVYNNQKSLISEETENMLKEYALDYDGMSIMGNINGNGAILAPEMRHLPPDSLTEGISIQVKLSGDAEHGMLRDSIQKTLDSILSLKGSGKLDSVLYNKFKSRLSAAYPNLEYGLSYNIGDKKTSFPNPMPNTADALIVVKTSQINPFNQFRLILFNLESVVFQNMVWDIVLSIVYLIVCISAVVLLINSTKKSRKLLEMKDNFTNNMTHEIKTPLATLYAATEALDKYDMLDDKVAAREYIHIMQADLKRLTEMAESILYNAKLSDGRINLKKENINIKQMLADIAGKFKPSTEALNAVINTDSIPDDMYIKADAEHLYNVFCNLVDNSLKYSEGNAQIYFSAREEGEKVKIWVEDNGVGIAEAHHKDIFKPYFRVSEGDVHTVKGYGLGLSYAYEIIALHKGVLKLLKSQPGKGTTFEITLPQDQDNG</sequence>
<dbReference type="GO" id="GO:0016036">
    <property type="term" value="P:cellular response to phosphate starvation"/>
    <property type="evidence" value="ECO:0007669"/>
    <property type="project" value="TreeGrafter"/>
</dbReference>
<dbReference type="EMBL" id="VJVZ01000008">
    <property type="protein sequence ID" value="TRW23558.1"/>
    <property type="molecule type" value="Genomic_DNA"/>
</dbReference>
<keyword evidence="7" id="KW-0812">Transmembrane</keyword>
<dbReference type="SUPFAM" id="SSF55874">
    <property type="entry name" value="ATPase domain of HSP90 chaperone/DNA topoisomerase II/histidine kinase"/>
    <property type="match status" value="1"/>
</dbReference>
<dbReference type="InterPro" id="IPR003594">
    <property type="entry name" value="HATPase_dom"/>
</dbReference>
<dbReference type="PROSITE" id="PS50109">
    <property type="entry name" value="HIS_KIN"/>
    <property type="match status" value="1"/>
</dbReference>
<keyword evidence="4" id="KW-0808">Transferase</keyword>
<proteinExistence type="predicted"/>
<feature type="transmembrane region" description="Helical" evidence="7">
    <location>
        <begin position="200"/>
        <end position="222"/>
    </location>
</feature>
<keyword evidence="6" id="KW-0902">Two-component regulatory system</keyword>
<evidence type="ECO:0000313" key="10">
    <source>
        <dbReference type="Proteomes" id="UP000320643"/>
    </source>
</evidence>
<keyword evidence="7" id="KW-1133">Transmembrane helix</keyword>
<dbReference type="PANTHER" id="PTHR45453">
    <property type="entry name" value="PHOSPHATE REGULON SENSOR PROTEIN PHOR"/>
    <property type="match status" value="1"/>
</dbReference>
<dbReference type="FunFam" id="3.30.565.10:FF:000006">
    <property type="entry name" value="Sensor histidine kinase WalK"/>
    <property type="match status" value="1"/>
</dbReference>
<evidence type="ECO:0000256" key="2">
    <source>
        <dbReference type="ARBA" id="ARBA00012438"/>
    </source>
</evidence>
<keyword evidence="10" id="KW-1185">Reference proteome</keyword>
<evidence type="ECO:0000256" key="7">
    <source>
        <dbReference type="SAM" id="Phobius"/>
    </source>
</evidence>
<dbReference type="CDD" id="cd00082">
    <property type="entry name" value="HisKA"/>
    <property type="match status" value="1"/>
</dbReference>
<dbReference type="InterPro" id="IPR005467">
    <property type="entry name" value="His_kinase_dom"/>
</dbReference>
<feature type="domain" description="Histidine kinase" evidence="8">
    <location>
        <begin position="241"/>
        <end position="461"/>
    </location>
</feature>
<dbReference type="GO" id="GO:0004721">
    <property type="term" value="F:phosphoprotein phosphatase activity"/>
    <property type="evidence" value="ECO:0007669"/>
    <property type="project" value="TreeGrafter"/>
</dbReference>
<dbReference type="InterPro" id="IPR050351">
    <property type="entry name" value="BphY/WalK/GraS-like"/>
</dbReference>
<accession>A0A552UZB9</accession>
<evidence type="ECO:0000259" key="8">
    <source>
        <dbReference type="PROSITE" id="PS50109"/>
    </source>
</evidence>
<dbReference type="InterPro" id="IPR036890">
    <property type="entry name" value="HATPase_C_sf"/>
</dbReference>
<keyword evidence="3" id="KW-0597">Phosphoprotein</keyword>
<reference evidence="9 10" key="1">
    <citation type="submission" date="2019-07" db="EMBL/GenBank/DDBJ databases">
        <title>Flavobacterium sp. nov., isolated from glacier ice.</title>
        <authorList>
            <person name="Liu Q."/>
            <person name="Xin Y.-H."/>
        </authorList>
    </citation>
    <scope>NUCLEOTIDE SEQUENCE [LARGE SCALE GENOMIC DNA]</scope>
    <source>
        <strain evidence="9 10">ZT4R6</strain>
    </source>
</reference>
<dbReference type="InterPro" id="IPR003661">
    <property type="entry name" value="HisK_dim/P_dom"/>
</dbReference>
<dbReference type="PRINTS" id="PR00344">
    <property type="entry name" value="BCTRLSENSOR"/>
</dbReference>
<dbReference type="Gene3D" id="3.30.565.10">
    <property type="entry name" value="Histidine kinase-like ATPase, C-terminal domain"/>
    <property type="match status" value="1"/>
</dbReference>
<dbReference type="GO" id="GO:0000155">
    <property type="term" value="F:phosphorelay sensor kinase activity"/>
    <property type="evidence" value="ECO:0007669"/>
    <property type="project" value="InterPro"/>
</dbReference>
<dbReference type="RefSeq" id="WP_143373815.1">
    <property type="nucleotide sequence ID" value="NZ_VJVZ01000008.1"/>
</dbReference>
<feature type="transmembrane region" description="Helical" evidence="7">
    <location>
        <begin position="12"/>
        <end position="34"/>
    </location>
</feature>
<dbReference type="SMART" id="SM00387">
    <property type="entry name" value="HATPase_c"/>
    <property type="match status" value="1"/>
</dbReference>
<dbReference type="Pfam" id="PF02518">
    <property type="entry name" value="HATPase_c"/>
    <property type="match status" value="1"/>
</dbReference>
<evidence type="ECO:0000256" key="4">
    <source>
        <dbReference type="ARBA" id="ARBA00022679"/>
    </source>
</evidence>
<organism evidence="9 10">
    <name type="scientific">Flavobacterium zepuense</name>
    <dbReference type="NCBI Taxonomy" id="2593302"/>
    <lineage>
        <taxon>Bacteria</taxon>
        <taxon>Pseudomonadati</taxon>
        <taxon>Bacteroidota</taxon>
        <taxon>Flavobacteriia</taxon>
        <taxon>Flavobacteriales</taxon>
        <taxon>Flavobacteriaceae</taxon>
        <taxon>Flavobacterium</taxon>
    </lineage>
</organism>
<dbReference type="PANTHER" id="PTHR45453:SF1">
    <property type="entry name" value="PHOSPHATE REGULON SENSOR PROTEIN PHOR"/>
    <property type="match status" value="1"/>
</dbReference>
<comment type="catalytic activity">
    <reaction evidence="1">
        <text>ATP + protein L-histidine = ADP + protein N-phospho-L-histidine.</text>
        <dbReference type="EC" id="2.7.13.3"/>
    </reaction>
</comment>
<dbReference type="OrthoDB" id="1933776at2"/>
<evidence type="ECO:0000256" key="6">
    <source>
        <dbReference type="ARBA" id="ARBA00023012"/>
    </source>
</evidence>
<comment type="caution">
    <text evidence="9">The sequence shown here is derived from an EMBL/GenBank/DDBJ whole genome shotgun (WGS) entry which is preliminary data.</text>
</comment>
<dbReference type="SMART" id="SM00388">
    <property type="entry name" value="HisKA"/>
    <property type="match status" value="1"/>
</dbReference>